<dbReference type="Proteomes" id="UP001500604">
    <property type="component" value="Unassembled WGS sequence"/>
</dbReference>
<organism evidence="1 3">
    <name type="scientific">Kistimonas scapharcae</name>
    <dbReference type="NCBI Taxonomy" id="1036133"/>
    <lineage>
        <taxon>Bacteria</taxon>
        <taxon>Pseudomonadati</taxon>
        <taxon>Pseudomonadota</taxon>
        <taxon>Gammaproteobacteria</taxon>
        <taxon>Oceanospirillales</taxon>
        <taxon>Endozoicomonadaceae</taxon>
        <taxon>Kistimonas</taxon>
    </lineage>
</organism>
<dbReference type="EMBL" id="BAABFL010000014">
    <property type="protein sequence ID" value="GAA4647924.1"/>
    <property type="molecule type" value="Genomic_DNA"/>
</dbReference>
<name>A0ABP8UXT2_9GAMM</name>
<proteinExistence type="predicted"/>
<evidence type="ECO:0000313" key="3">
    <source>
        <dbReference type="Proteomes" id="UP001500604"/>
    </source>
</evidence>
<dbReference type="EMBL" id="BAABFL010000015">
    <property type="protein sequence ID" value="GAA4647927.1"/>
    <property type="molecule type" value="Genomic_DNA"/>
</dbReference>
<reference evidence="3" key="2">
    <citation type="journal article" date="2019" name="Int. J. Syst. Evol. Microbiol.">
        <title>The Global Catalogue of Microorganisms (GCM) 10K type strain sequencing project: providing services to taxonomists for standard genome sequencing and annotation.</title>
        <authorList>
            <consortium name="The Broad Institute Genomics Platform"/>
            <consortium name="The Broad Institute Genome Sequencing Center for Infectious Disease"/>
            <person name="Wu L."/>
            <person name="Ma J."/>
        </authorList>
    </citation>
    <scope>NUCLEOTIDE SEQUENCE [LARGE SCALE GENOMIC DNA]</scope>
    <source>
        <strain evidence="3">JCM 17805</strain>
    </source>
</reference>
<reference evidence="1" key="3">
    <citation type="submission" date="2023-12" db="EMBL/GenBank/DDBJ databases">
        <authorList>
            <person name="Sun Q."/>
            <person name="Inoue M."/>
        </authorList>
    </citation>
    <scope>NUCLEOTIDE SEQUENCE</scope>
    <source>
        <strain evidence="1">JCM 17805</strain>
    </source>
</reference>
<accession>A0ABP8UXT2</accession>
<reference evidence="1" key="1">
    <citation type="journal article" date="2014" name="Int. J. Syst. Evol. Microbiol.">
        <title>Complete genome of a new Firmicutes species belonging to the dominant human colonic microbiota ('Ruminococcus bicirculans') reveals two chromosomes and a selective capacity to utilize plant glucans.</title>
        <authorList>
            <consortium name="NISC Comparative Sequencing Program"/>
            <person name="Wegmann U."/>
            <person name="Louis P."/>
            <person name="Goesmann A."/>
            <person name="Henrissat B."/>
            <person name="Duncan S.H."/>
            <person name="Flint H.J."/>
        </authorList>
    </citation>
    <scope>NUCLEOTIDE SEQUENCE</scope>
    <source>
        <strain evidence="1">JCM 17805</strain>
    </source>
</reference>
<protein>
    <submittedName>
        <fullName evidence="1">Uncharacterized protein</fullName>
    </submittedName>
</protein>
<gene>
    <name evidence="1" type="ORF">GCM10023116_01860</name>
    <name evidence="2" type="ORF">GCM10023116_01890</name>
</gene>
<dbReference type="RefSeq" id="WP_345192913.1">
    <property type="nucleotide sequence ID" value="NZ_BAABFL010000014.1"/>
</dbReference>
<keyword evidence="3" id="KW-1185">Reference proteome</keyword>
<evidence type="ECO:0000313" key="2">
    <source>
        <dbReference type="EMBL" id="GAA4647927.1"/>
    </source>
</evidence>
<evidence type="ECO:0000313" key="1">
    <source>
        <dbReference type="EMBL" id="GAA4647924.1"/>
    </source>
</evidence>
<comment type="caution">
    <text evidence="1">The sequence shown here is derived from an EMBL/GenBank/DDBJ whole genome shotgun (WGS) entry which is preliminary data.</text>
</comment>
<sequence length="149" mass="17244">MVSIVRYRKHITAYTIIELHQAENENGDRLTTELATLDNGFTYVAVPEGVVLPIQPEEIKPEDVVLTDELREQIKRESPHVRLINARVVEKIRQRYTADDERKYTADTINNAVYGEPLSATQTTKRDAYINYRNECVRWGREQKSLLGL</sequence>